<feature type="compositionally biased region" description="Basic residues" evidence="2">
    <location>
        <begin position="209"/>
        <end position="234"/>
    </location>
</feature>
<dbReference type="eggNOG" id="ENOG502S4SQ">
    <property type="taxonomic scope" value="Eukaryota"/>
</dbReference>
<keyword evidence="4" id="KW-1185">Reference proteome</keyword>
<dbReference type="HOGENOM" id="CLU_732532_0_0_1"/>
<dbReference type="EMBL" id="JH598019">
    <property type="status" value="NOT_ANNOTATED_CDS"/>
    <property type="molecule type" value="Genomic_DNA"/>
</dbReference>
<reference evidence="4" key="1">
    <citation type="journal article" date="2010" name="Science">
        <title>Signatures of adaptation to obligate biotrophy in the Hyaloperonospora arabidopsidis genome.</title>
        <authorList>
            <person name="Baxter L."/>
            <person name="Tripathy S."/>
            <person name="Ishaque N."/>
            <person name="Boot N."/>
            <person name="Cabral A."/>
            <person name="Kemen E."/>
            <person name="Thines M."/>
            <person name="Ah-Fong A."/>
            <person name="Anderson R."/>
            <person name="Badejoko W."/>
            <person name="Bittner-Eddy P."/>
            <person name="Boore J.L."/>
            <person name="Chibucos M.C."/>
            <person name="Coates M."/>
            <person name="Dehal P."/>
            <person name="Delehaunty K."/>
            <person name="Dong S."/>
            <person name="Downton P."/>
            <person name="Dumas B."/>
            <person name="Fabro G."/>
            <person name="Fronick C."/>
            <person name="Fuerstenberg S.I."/>
            <person name="Fulton L."/>
            <person name="Gaulin E."/>
            <person name="Govers F."/>
            <person name="Hughes L."/>
            <person name="Humphray S."/>
            <person name="Jiang R.H."/>
            <person name="Judelson H."/>
            <person name="Kamoun S."/>
            <person name="Kyung K."/>
            <person name="Meijer H."/>
            <person name="Minx P."/>
            <person name="Morris P."/>
            <person name="Nelson J."/>
            <person name="Phuntumart V."/>
            <person name="Qutob D."/>
            <person name="Rehmany A."/>
            <person name="Rougon-Cardoso A."/>
            <person name="Ryden P."/>
            <person name="Torto-Alalibo T."/>
            <person name="Studholme D."/>
            <person name="Wang Y."/>
            <person name="Win J."/>
            <person name="Wood J."/>
            <person name="Clifton S.W."/>
            <person name="Rogers J."/>
            <person name="Van den Ackerveken G."/>
            <person name="Jones J.D."/>
            <person name="McDowell J.M."/>
            <person name="Beynon J."/>
            <person name="Tyler B.M."/>
        </authorList>
    </citation>
    <scope>NUCLEOTIDE SEQUENCE [LARGE SCALE GENOMIC DNA]</scope>
    <source>
        <strain evidence="4">Emoy2</strain>
    </source>
</reference>
<evidence type="ECO:0000313" key="3">
    <source>
        <dbReference type="EnsemblProtists" id="HpaP811174"/>
    </source>
</evidence>
<dbReference type="OMA" id="CENAWAE"/>
<accession>M4BX94</accession>
<evidence type="ECO:0000313" key="4">
    <source>
        <dbReference type="Proteomes" id="UP000011713"/>
    </source>
</evidence>
<protein>
    <submittedName>
        <fullName evidence="3">Uncharacterized protein</fullName>
    </submittedName>
</protein>
<dbReference type="InParanoid" id="M4BX94"/>
<dbReference type="Proteomes" id="UP000011713">
    <property type="component" value="Unassembled WGS sequence"/>
</dbReference>
<feature type="region of interest" description="Disordered" evidence="2">
    <location>
        <begin position="381"/>
        <end position="421"/>
    </location>
</feature>
<feature type="compositionally biased region" description="Basic and acidic residues" evidence="2">
    <location>
        <begin position="187"/>
        <end position="204"/>
    </location>
</feature>
<reference evidence="3" key="2">
    <citation type="submission" date="2015-06" db="UniProtKB">
        <authorList>
            <consortium name="EnsemblProtists"/>
        </authorList>
    </citation>
    <scope>IDENTIFICATION</scope>
    <source>
        <strain evidence="3">Emoy2</strain>
    </source>
</reference>
<dbReference type="VEuPathDB" id="FungiDB:HpaG811174"/>
<feature type="region of interest" description="Disordered" evidence="2">
    <location>
        <begin position="157"/>
        <end position="240"/>
    </location>
</feature>
<keyword evidence="1" id="KW-0175">Coiled coil</keyword>
<evidence type="ECO:0000256" key="2">
    <source>
        <dbReference type="SAM" id="MobiDB-lite"/>
    </source>
</evidence>
<proteinExistence type="predicted"/>
<name>M4BX94_HYAAE</name>
<feature type="compositionally biased region" description="Polar residues" evidence="2">
    <location>
        <begin position="412"/>
        <end position="421"/>
    </location>
</feature>
<feature type="coiled-coil region" evidence="1">
    <location>
        <begin position="325"/>
        <end position="380"/>
    </location>
</feature>
<evidence type="ECO:0000256" key="1">
    <source>
        <dbReference type="SAM" id="Coils"/>
    </source>
</evidence>
<organism evidence="3 4">
    <name type="scientific">Hyaloperonospora arabidopsidis (strain Emoy2)</name>
    <name type="common">Downy mildew agent</name>
    <name type="synonym">Peronospora arabidopsidis</name>
    <dbReference type="NCBI Taxonomy" id="559515"/>
    <lineage>
        <taxon>Eukaryota</taxon>
        <taxon>Sar</taxon>
        <taxon>Stramenopiles</taxon>
        <taxon>Oomycota</taxon>
        <taxon>Peronosporomycetes</taxon>
        <taxon>Peronosporales</taxon>
        <taxon>Peronosporaceae</taxon>
        <taxon>Hyaloperonospora</taxon>
    </lineage>
</organism>
<dbReference type="AlphaFoldDB" id="M4BX94"/>
<dbReference type="EnsemblProtists" id="HpaT811174">
    <property type="protein sequence ID" value="HpaP811174"/>
    <property type="gene ID" value="HpaG811174"/>
</dbReference>
<sequence length="421" mass="48671">MDQQVIPWELYDLSGAHAPDSLGTMQDYFRRFRGLHGKSLEGAAYDALQSSWCAFIRRWNRMLEDGRSFPMWLATREDLRADHSLGTLRDRVCEDAWNEDLLCYVHVNEVCYSCDSMPRPTRDEWRRHIAKRPLSELEQSWVGMYERIMHEWRAATTPGVPRRQHQFRQRSQSPLDSQCRVAMRSPARLDVRYSSRSRYRDRGDTYSPRRSRSRHRSSCRSRSPRAHSPLHSRRCAPTAWTHSPERHLELRERVRNAAPTNSFRVETQASVCDTGARLVPRASRGPTMLRQWMDHCDQQYDPLSSTPGLPHRQAAVVPRGDNAGVLAAQDDVDEAVNRAADAQLEAEADLERAAQAEKTASEIRQSNRELLERMRNLERQVHGNAQMGTQPRPMSLAHRARRDGRPTYEPRTPSSEPTREA</sequence>